<feature type="transmembrane region" description="Helical" evidence="19">
    <location>
        <begin position="751"/>
        <end position="774"/>
    </location>
</feature>
<dbReference type="PROSITE" id="PS00108">
    <property type="entry name" value="PROTEIN_KINASE_ST"/>
    <property type="match status" value="1"/>
</dbReference>
<dbReference type="Gene3D" id="1.10.510.10">
    <property type="entry name" value="Transferase(Phosphotransferase) domain 1"/>
    <property type="match status" value="1"/>
</dbReference>
<dbReference type="Gene3D" id="3.30.200.20">
    <property type="entry name" value="Phosphorylase Kinase, domain 1"/>
    <property type="match status" value="1"/>
</dbReference>
<dbReference type="SMART" id="SM00108">
    <property type="entry name" value="B_lectin"/>
    <property type="match status" value="2"/>
</dbReference>
<dbReference type="CDD" id="cd00028">
    <property type="entry name" value="B_lectin"/>
    <property type="match status" value="1"/>
</dbReference>
<dbReference type="PROSITE" id="PS50011">
    <property type="entry name" value="PROTEIN_KINASE_DOM"/>
    <property type="match status" value="1"/>
</dbReference>
<dbReference type="FunFam" id="1.10.510.10:FF:000537">
    <property type="entry name" value="Putative receptor-like protein kinase"/>
    <property type="match status" value="1"/>
</dbReference>
<feature type="chain" id="PRO_5032497035" description="Receptor-like serine/threonine-protein kinase" evidence="20">
    <location>
        <begin position="21"/>
        <end position="845"/>
    </location>
</feature>
<keyword evidence="4 17" id="KW-0808">Transferase</keyword>
<keyword evidence="11 19" id="KW-0472">Membrane</keyword>
<feature type="binding site" evidence="18">
    <location>
        <position position="528"/>
    </location>
    <ligand>
        <name>ATP</name>
        <dbReference type="ChEBI" id="CHEBI:30616"/>
    </ligand>
</feature>
<dbReference type="InterPro" id="IPR017441">
    <property type="entry name" value="Protein_kinase_ATP_BS"/>
</dbReference>
<evidence type="ECO:0000313" key="23">
    <source>
        <dbReference type="EMBL" id="KAF8411656.1"/>
    </source>
</evidence>
<dbReference type="PANTHER" id="PTHR47976:SF102">
    <property type="entry name" value="G-TYPE LECTIN S-RECEPTOR-LIKE SERINE_THREONINE-PROTEIN KINASE LECRK3"/>
    <property type="match status" value="1"/>
</dbReference>
<evidence type="ECO:0000256" key="19">
    <source>
        <dbReference type="SAM" id="Phobius"/>
    </source>
</evidence>
<dbReference type="EMBL" id="JABCRI010000002">
    <property type="protein sequence ID" value="KAF8411656.1"/>
    <property type="molecule type" value="Genomic_DNA"/>
</dbReference>
<dbReference type="Proteomes" id="UP000655225">
    <property type="component" value="Unassembled WGS sequence"/>
</dbReference>
<keyword evidence="13" id="KW-0675">Receptor</keyword>
<evidence type="ECO:0000259" key="21">
    <source>
        <dbReference type="PROSITE" id="PS50011"/>
    </source>
</evidence>
<keyword evidence="7 17" id="KW-0547">Nucleotide-binding</keyword>
<evidence type="ECO:0000256" key="10">
    <source>
        <dbReference type="ARBA" id="ARBA00022989"/>
    </source>
</evidence>
<organism evidence="23 24">
    <name type="scientific">Tetracentron sinense</name>
    <name type="common">Spur-leaf</name>
    <dbReference type="NCBI Taxonomy" id="13715"/>
    <lineage>
        <taxon>Eukaryota</taxon>
        <taxon>Viridiplantae</taxon>
        <taxon>Streptophyta</taxon>
        <taxon>Embryophyta</taxon>
        <taxon>Tracheophyta</taxon>
        <taxon>Spermatophyta</taxon>
        <taxon>Magnoliopsida</taxon>
        <taxon>Trochodendrales</taxon>
        <taxon>Trochodendraceae</taxon>
        <taxon>Tetracentron</taxon>
    </lineage>
</organism>
<keyword evidence="9 17" id="KW-0067">ATP-binding</keyword>
<evidence type="ECO:0000256" key="9">
    <source>
        <dbReference type="ARBA" id="ARBA00022840"/>
    </source>
</evidence>
<dbReference type="GO" id="GO:0016020">
    <property type="term" value="C:membrane"/>
    <property type="evidence" value="ECO:0007669"/>
    <property type="project" value="UniProtKB-SubCell"/>
</dbReference>
<evidence type="ECO:0000256" key="16">
    <source>
        <dbReference type="ARBA" id="ARBA00048679"/>
    </source>
</evidence>
<gene>
    <name evidence="23" type="ORF">HHK36_004214</name>
</gene>
<keyword evidence="12" id="KW-1015">Disulfide bond</keyword>
<feature type="signal peptide" evidence="20">
    <location>
        <begin position="1"/>
        <end position="20"/>
    </location>
</feature>
<dbReference type="PROSITE" id="PS50927">
    <property type="entry name" value="BULB_LECTIN"/>
    <property type="match status" value="2"/>
</dbReference>
<dbReference type="AlphaFoldDB" id="A0A834ZQR6"/>
<dbReference type="InterPro" id="IPR000719">
    <property type="entry name" value="Prot_kinase_dom"/>
</dbReference>
<sequence length="845" mass="94908">MASIFLFLLLLLLLHQSAFSLVTAQQRYSNISLGSELSPTTNSSWLSHSGRFAFGFYPTGNGFAVGIWFAGSPETTVVWTANRDDQPFPGNVTLLLTTDGRLISRPLQGQDKPIINAPESASSASMLDSGSFVLYNSDSKIIWSSFDSPTNTLLPGQRLLAGKELFSSVSETDHSTGKFRLKMQHDGHLVQYPVNTPDTAQYAYWASGTNGRGDNVTLNLDDDGHLYLLNSTSFNIKNLTDGGYRTDETIYRMTIDADGIFRLYSHSLNRTGNWSVIWPSSNDKCDPKGLCGLNGYCALMDQEAVCNCLPGFNFIDQGQRNLGCERNFISEDCRNKKESSKYTIFPLDNTIWEDDPYSTLSSTTKEDCEEACLGDCNCEAALFKDRQCRKQKLPLRYGRRNLGDSTIAVIKVGLGSQVNSNNTTPTRSKEPKKELRLDILIISVALVACAFVVLAISGVLIYRHRAWTYRRISDQGNAGLTEDVTLRSFTYGELEKATNGFKEEVGRGAFGTVFKGALSNGQRVIAVKRIEKVLAEGEREFQTEMKVIGRTHHRNLVRLLGYCQDGPNRLLVYEYMSNGSLADFLFRPERHPSWDERVGIALNIARGILYLHEECETQIIHCDIKPQNILMDENWCAKISDFGLAKLLKPDQTRTYTGIRGTRGYVAPEWHRNLPITVKADVFSFGIMFLEIICCRKSVDVEVPEDEAVLAEWVYDCFEAGELGGHREPSEQEQYLLKTSKESKKELRMDILIISAAFIACASIVLAISGVLIYNYHVRTYKRISDQGNVGLTEDVTLRSFTYGKLEEAPVVSRRRWVEELLGQFLKGPNQMARESLLSREQRKW</sequence>
<keyword evidence="24" id="KW-1185">Reference proteome</keyword>
<evidence type="ECO:0000256" key="1">
    <source>
        <dbReference type="ARBA" id="ARBA00004479"/>
    </source>
</evidence>
<dbReference type="FunFam" id="2.90.10.10:FF:000026">
    <property type="entry name" value="Serine/threonine-protein kinase"/>
    <property type="match status" value="1"/>
</dbReference>
<keyword evidence="10 19" id="KW-1133">Transmembrane helix</keyword>
<feature type="domain" description="Protein kinase" evidence="21">
    <location>
        <begin position="499"/>
        <end position="759"/>
    </location>
</feature>
<evidence type="ECO:0000256" key="8">
    <source>
        <dbReference type="ARBA" id="ARBA00022777"/>
    </source>
</evidence>
<evidence type="ECO:0000256" key="20">
    <source>
        <dbReference type="SAM" id="SignalP"/>
    </source>
</evidence>
<dbReference type="PANTHER" id="PTHR47976">
    <property type="entry name" value="G-TYPE LECTIN S-RECEPTOR-LIKE SERINE/THREONINE-PROTEIN KINASE SD2-5"/>
    <property type="match status" value="1"/>
</dbReference>
<dbReference type="SUPFAM" id="SSF51110">
    <property type="entry name" value="alpha-D-mannose-specific plant lectins"/>
    <property type="match status" value="2"/>
</dbReference>
<dbReference type="InterPro" id="IPR001480">
    <property type="entry name" value="Bulb-type_lectin_dom"/>
</dbReference>
<evidence type="ECO:0000256" key="14">
    <source>
        <dbReference type="ARBA" id="ARBA00023180"/>
    </source>
</evidence>
<dbReference type="SUPFAM" id="SSF56112">
    <property type="entry name" value="Protein kinase-like (PK-like)"/>
    <property type="match status" value="1"/>
</dbReference>
<evidence type="ECO:0000256" key="2">
    <source>
        <dbReference type="ARBA" id="ARBA00022527"/>
    </source>
</evidence>
<dbReference type="EC" id="2.7.11.1" evidence="17"/>
<name>A0A834ZQR6_TETSI</name>
<evidence type="ECO:0000313" key="24">
    <source>
        <dbReference type="Proteomes" id="UP000655225"/>
    </source>
</evidence>
<evidence type="ECO:0000256" key="15">
    <source>
        <dbReference type="ARBA" id="ARBA00047899"/>
    </source>
</evidence>
<dbReference type="InterPro" id="IPR036426">
    <property type="entry name" value="Bulb-type_lectin_dom_sf"/>
</dbReference>
<dbReference type="InterPro" id="IPR051343">
    <property type="entry name" value="G-type_lectin_kinases/EP1-like"/>
</dbReference>
<evidence type="ECO:0000256" key="13">
    <source>
        <dbReference type="ARBA" id="ARBA00023170"/>
    </source>
</evidence>
<keyword evidence="8 17" id="KW-0418">Kinase</keyword>
<dbReference type="InterPro" id="IPR000858">
    <property type="entry name" value="S_locus_glycoprot_dom"/>
</dbReference>
<dbReference type="Gene3D" id="2.90.10.10">
    <property type="entry name" value="Bulb-type lectin domain"/>
    <property type="match status" value="2"/>
</dbReference>
<dbReference type="GO" id="GO:0004674">
    <property type="term" value="F:protein serine/threonine kinase activity"/>
    <property type="evidence" value="ECO:0007669"/>
    <property type="project" value="UniProtKB-KW"/>
</dbReference>
<dbReference type="OrthoDB" id="758220at2759"/>
<dbReference type="Pfam" id="PF01453">
    <property type="entry name" value="B_lectin"/>
    <property type="match status" value="1"/>
</dbReference>
<dbReference type="GO" id="GO:0005524">
    <property type="term" value="F:ATP binding"/>
    <property type="evidence" value="ECO:0007669"/>
    <property type="project" value="UniProtKB-UniRule"/>
</dbReference>
<comment type="catalytic activity">
    <reaction evidence="16 17">
        <text>L-seryl-[protein] + ATP = O-phospho-L-seryl-[protein] + ADP + H(+)</text>
        <dbReference type="Rhea" id="RHEA:17989"/>
        <dbReference type="Rhea" id="RHEA-COMP:9863"/>
        <dbReference type="Rhea" id="RHEA-COMP:11604"/>
        <dbReference type="ChEBI" id="CHEBI:15378"/>
        <dbReference type="ChEBI" id="CHEBI:29999"/>
        <dbReference type="ChEBI" id="CHEBI:30616"/>
        <dbReference type="ChEBI" id="CHEBI:83421"/>
        <dbReference type="ChEBI" id="CHEBI:456216"/>
        <dbReference type="EC" id="2.7.11.1"/>
    </reaction>
</comment>
<dbReference type="Pfam" id="PF00954">
    <property type="entry name" value="S_locus_glycop"/>
    <property type="match status" value="1"/>
</dbReference>
<evidence type="ECO:0000256" key="11">
    <source>
        <dbReference type="ARBA" id="ARBA00023136"/>
    </source>
</evidence>
<dbReference type="PROSITE" id="PS00107">
    <property type="entry name" value="PROTEIN_KINASE_ATP"/>
    <property type="match status" value="1"/>
</dbReference>
<comment type="similarity">
    <text evidence="17">Belongs to the protein kinase superfamily. Ser/Thr protein kinase family.</text>
</comment>
<dbReference type="InterPro" id="IPR024171">
    <property type="entry name" value="SRK-like_kinase"/>
</dbReference>
<dbReference type="PIRSF" id="PIRSF000641">
    <property type="entry name" value="SRK"/>
    <property type="match status" value="1"/>
</dbReference>
<comment type="subcellular location">
    <subcellularLocation>
        <location evidence="1">Membrane</location>
        <topology evidence="1">Single-pass type I membrane protein</topology>
    </subcellularLocation>
</comment>
<reference evidence="23 24" key="1">
    <citation type="submission" date="2020-04" db="EMBL/GenBank/DDBJ databases">
        <title>Plant Genome Project.</title>
        <authorList>
            <person name="Zhang R.-G."/>
        </authorList>
    </citation>
    <scope>NUCLEOTIDE SEQUENCE [LARGE SCALE GENOMIC DNA]</scope>
    <source>
        <strain evidence="23">YNK0</strain>
        <tissue evidence="23">Leaf</tissue>
    </source>
</reference>
<feature type="transmembrane region" description="Helical" evidence="19">
    <location>
        <begin position="439"/>
        <end position="462"/>
    </location>
</feature>
<accession>A0A834ZQR6</accession>
<keyword evidence="6 20" id="KW-0732">Signal</keyword>
<dbReference type="OMA" id="AEWAYEL"/>
<feature type="domain" description="Bulb-type lectin" evidence="22">
    <location>
        <begin position="30"/>
        <end position="147"/>
    </location>
</feature>
<proteinExistence type="inferred from homology"/>
<evidence type="ECO:0000259" key="22">
    <source>
        <dbReference type="PROSITE" id="PS50927"/>
    </source>
</evidence>
<dbReference type="FunFam" id="3.30.200.20:FF:000059">
    <property type="entry name" value="S-receptor-like serine/threonine-protein kinase"/>
    <property type="match status" value="1"/>
</dbReference>
<feature type="domain" description="Bulb-type lectin" evidence="22">
    <location>
        <begin position="150"/>
        <end position="276"/>
    </location>
</feature>
<evidence type="ECO:0000256" key="3">
    <source>
        <dbReference type="ARBA" id="ARBA00022536"/>
    </source>
</evidence>
<dbReference type="Pfam" id="PF00069">
    <property type="entry name" value="Pkinase"/>
    <property type="match status" value="1"/>
</dbReference>
<keyword evidence="2 17" id="KW-0723">Serine/threonine-protein kinase</keyword>
<evidence type="ECO:0000256" key="7">
    <source>
        <dbReference type="ARBA" id="ARBA00022741"/>
    </source>
</evidence>
<evidence type="ECO:0000256" key="5">
    <source>
        <dbReference type="ARBA" id="ARBA00022692"/>
    </source>
</evidence>
<dbReference type="InterPro" id="IPR008271">
    <property type="entry name" value="Ser/Thr_kinase_AS"/>
</dbReference>
<dbReference type="SMART" id="SM00220">
    <property type="entry name" value="S_TKc"/>
    <property type="match status" value="1"/>
</dbReference>
<protein>
    <recommendedName>
        <fullName evidence="17">Receptor-like serine/threonine-protein kinase</fullName>
        <ecNumber evidence="17">2.7.11.1</ecNumber>
    </recommendedName>
</protein>
<keyword evidence="5 19" id="KW-0812">Transmembrane</keyword>
<comment type="caution">
    <text evidence="23">The sequence shown here is derived from an EMBL/GenBank/DDBJ whole genome shotgun (WGS) entry which is preliminary data.</text>
</comment>
<dbReference type="GO" id="GO:0048544">
    <property type="term" value="P:recognition of pollen"/>
    <property type="evidence" value="ECO:0007669"/>
    <property type="project" value="InterPro"/>
</dbReference>
<dbReference type="InterPro" id="IPR011009">
    <property type="entry name" value="Kinase-like_dom_sf"/>
</dbReference>
<comment type="catalytic activity">
    <reaction evidence="15 17">
        <text>L-threonyl-[protein] + ATP = O-phospho-L-threonyl-[protein] + ADP + H(+)</text>
        <dbReference type="Rhea" id="RHEA:46608"/>
        <dbReference type="Rhea" id="RHEA-COMP:11060"/>
        <dbReference type="Rhea" id="RHEA-COMP:11605"/>
        <dbReference type="ChEBI" id="CHEBI:15378"/>
        <dbReference type="ChEBI" id="CHEBI:30013"/>
        <dbReference type="ChEBI" id="CHEBI:30616"/>
        <dbReference type="ChEBI" id="CHEBI:61977"/>
        <dbReference type="ChEBI" id="CHEBI:456216"/>
        <dbReference type="EC" id="2.7.11.1"/>
    </reaction>
</comment>
<keyword evidence="3" id="KW-0245">EGF-like domain</keyword>
<keyword evidence="14" id="KW-0325">Glycoprotein</keyword>
<evidence type="ECO:0000256" key="12">
    <source>
        <dbReference type="ARBA" id="ARBA00023157"/>
    </source>
</evidence>
<evidence type="ECO:0000256" key="18">
    <source>
        <dbReference type="PROSITE-ProRule" id="PRU10141"/>
    </source>
</evidence>
<evidence type="ECO:0000256" key="17">
    <source>
        <dbReference type="PIRNR" id="PIRNR000641"/>
    </source>
</evidence>
<evidence type="ECO:0000256" key="4">
    <source>
        <dbReference type="ARBA" id="ARBA00022679"/>
    </source>
</evidence>
<evidence type="ECO:0000256" key="6">
    <source>
        <dbReference type="ARBA" id="ARBA00022729"/>
    </source>
</evidence>